<evidence type="ECO:0000313" key="2">
    <source>
        <dbReference type="EMBL" id="CAD9600414.1"/>
    </source>
</evidence>
<name>A0A7S2LA27_9STRA</name>
<dbReference type="EMBL" id="HBGY01026637">
    <property type="protein sequence ID" value="CAD9600414.1"/>
    <property type="molecule type" value="Transcribed_RNA"/>
</dbReference>
<accession>A0A7S2LA27</accession>
<keyword evidence="1" id="KW-0472">Membrane</keyword>
<organism evidence="2">
    <name type="scientific">Leptocylindrus danicus</name>
    <dbReference type="NCBI Taxonomy" id="163516"/>
    <lineage>
        <taxon>Eukaryota</taxon>
        <taxon>Sar</taxon>
        <taxon>Stramenopiles</taxon>
        <taxon>Ochrophyta</taxon>
        <taxon>Bacillariophyta</taxon>
        <taxon>Coscinodiscophyceae</taxon>
        <taxon>Chaetocerotophycidae</taxon>
        <taxon>Leptocylindrales</taxon>
        <taxon>Leptocylindraceae</taxon>
        <taxon>Leptocylindrus</taxon>
    </lineage>
</organism>
<proteinExistence type="predicted"/>
<sequence>MAPISNKMKYMHRTSRIHESFQLLLVVALSQVLLSFHSTFVDAEGYGYAFDTNMLSQYSSSFEKCQRVKYYSDEAAQNDGFDGPLAVKQFVLFRLCGNSDWSDTSAGRCSNCNSNYGEYVIEAVDYLDATVQYADQMLEQLCGNCNGYQCPSQCKYYQDGDIGDYLNAADYIECQQVSEFDDGTPVYAGPRCSSDGSSIRIAAFEDQNCWYPMKDVDLKTVLGSSISHHLFQFAAFSSRSCIDCSSDDDDGNVNDTCEYMYSVSGKCETKHGFLDGLLADYEADDQIYENQLANEYEVCTFIDSLMSGSYDQRGEIVHASKQKIVTREITANQSVALTALSLTIAGLSVYIIYLHSYIKVHHSWLDYYTCRGVVV</sequence>
<protein>
    <submittedName>
        <fullName evidence="2">Uncharacterized protein</fullName>
    </submittedName>
</protein>
<feature type="transmembrane region" description="Helical" evidence="1">
    <location>
        <begin position="335"/>
        <end position="354"/>
    </location>
</feature>
<keyword evidence="1" id="KW-1133">Transmembrane helix</keyword>
<reference evidence="2" key="1">
    <citation type="submission" date="2021-01" db="EMBL/GenBank/DDBJ databases">
        <authorList>
            <person name="Corre E."/>
            <person name="Pelletier E."/>
            <person name="Niang G."/>
            <person name="Scheremetjew M."/>
            <person name="Finn R."/>
            <person name="Kale V."/>
            <person name="Holt S."/>
            <person name="Cochrane G."/>
            <person name="Meng A."/>
            <person name="Brown T."/>
            <person name="Cohen L."/>
        </authorList>
    </citation>
    <scope>NUCLEOTIDE SEQUENCE</scope>
    <source>
        <strain evidence="2">B650</strain>
    </source>
</reference>
<gene>
    <name evidence="2" type="ORF">LDAN0321_LOCUS16493</name>
</gene>
<evidence type="ECO:0000256" key="1">
    <source>
        <dbReference type="SAM" id="Phobius"/>
    </source>
</evidence>
<keyword evidence="1" id="KW-0812">Transmembrane</keyword>
<dbReference type="AlphaFoldDB" id="A0A7S2LA27"/>